<organism evidence="1 2">
    <name type="scientific">Halobacillus halophilus (strain ATCC 35676 / DSM 2266 / JCM 20832 / KCTC 3685 / LMG 17431 / NBRC 102448 / NCIMB 2269)</name>
    <name type="common">Sporosarcina halophila</name>
    <dbReference type="NCBI Taxonomy" id="866895"/>
    <lineage>
        <taxon>Bacteria</taxon>
        <taxon>Bacillati</taxon>
        <taxon>Bacillota</taxon>
        <taxon>Bacilli</taxon>
        <taxon>Bacillales</taxon>
        <taxon>Bacillaceae</taxon>
        <taxon>Halobacillus</taxon>
    </lineage>
</organism>
<accession>I0JKU7</accession>
<reference evidence="1 2" key="1">
    <citation type="journal article" date="2013" name="Environ. Microbiol.">
        <title>Chloride and organic osmolytes: a hybrid strategy to cope with elevated salinities by the moderately halophilic, chloride-dependent bacterium Halobacillus halophilus.</title>
        <authorList>
            <person name="Saum S.H."/>
            <person name="Pfeiffer F."/>
            <person name="Palm P."/>
            <person name="Rampp M."/>
            <person name="Schuster S.C."/>
            <person name="Muller V."/>
            <person name="Oesterhelt D."/>
        </authorList>
    </citation>
    <scope>NUCLEOTIDE SEQUENCE [LARGE SCALE GENOMIC DNA]</scope>
    <source>
        <strain evidence="2">ATCC 35676 / DSM 2266 / JCM 20832 / KCTC 3685 / LMG 17431 / NBRC 102448 / NCIMB 2269</strain>
    </source>
</reference>
<dbReference type="KEGG" id="hhd:HBHAL_2422"/>
<evidence type="ECO:0000313" key="1">
    <source>
        <dbReference type="EMBL" id="CCG44767.1"/>
    </source>
</evidence>
<evidence type="ECO:0000313" key="2">
    <source>
        <dbReference type="Proteomes" id="UP000007397"/>
    </source>
</evidence>
<sequence length="35" mass="4246">MDGQLTVPIFLRYFALVEDRFENPGFHTTRRINYK</sequence>
<dbReference type="Proteomes" id="UP000007397">
    <property type="component" value="Chromosome"/>
</dbReference>
<gene>
    <name evidence="1" type="ordered locus">HBHAL_2422</name>
</gene>
<protein>
    <submittedName>
        <fullName evidence="1">Uncharacterized protein</fullName>
    </submittedName>
</protein>
<proteinExistence type="predicted"/>
<dbReference type="HOGENOM" id="CLU_3365284_0_0_9"/>
<name>I0JKU7_HALH3</name>
<keyword evidence="2" id="KW-1185">Reference proteome</keyword>
<dbReference type="EMBL" id="HE717023">
    <property type="protein sequence ID" value="CCG44767.1"/>
    <property type="molecule type" value="Genomic_DNA"/>
</dbReference>
<dbReference type="AlphaFoldDB" id="I0JKU7"/>